<dbReference type="FunFam" id="3.40.630.10:FF:000084">
    <property type="entry name" value="Carboxypeptidase B2"/>
    <property type="match status" value="1"/>
</dbReference>
<keyword evidence="8" id="KW-0862">Zinc</keyword>
<evidence type="ECO:0000256" key="3">
    <source>
        <dbReference type="ARBA" id="ARBA00022645"/>
    </source>
</evidence>
<evidence type="ECO:0000256" key="10">
    <source>
        <dbReference type="PROSITE-ProRule" id="PRU01379"/>
    </source>
</evidence>
<keyword evidence="7" id="KW-0378">Hydrolase</keyword>
<evidence type="ECO:0000313" key="14">
    <source>
        <dbReference type="Proteomes" id="UP000024837"/>
    </source>
</evidence>
<evidence type="ECO:0000256" key="9">
    <source>
        <dbReference type="ARBA" id="ARBA00023049"/>
    </source>
</evidence>
<dbReference type="HOGENOM" id="CLU_019326_1_1_1"/>
<keyword evidence="4" id="KW-0645">Protease</keyword>
<evidence type="ECO:0000313" key="13">
    <source>
        <dbReference type="EMBL" id="EWC46453.1"/>
    </source>
</evidence>
<dbReference type="PANTHER" id="PTHR11705:SF143">
    <property type="entry name" value="SLL0236 PROTEIN"/>
    <property type="match status" value="1"/>
</dbReference>
<dbReference type="InterPro" id="IPR000834">
    <property type="entry name" value="Peptidase_M14"/>
</dbReference>
<dbReference type="PRINTS" id="PR00765">
    <property type="entry name" value="CRBOXYPTASEA"/>
</dbReference>
<keyword evidence="5" id="KW-0479">Metal-binding</keyword>
<keyword evidence="14" id="KW-1185">Reference proteome</keyword>
<gene>
    <name evidence="13" type="ORF">DRE_04396</name>
</gene>
<dbReference type="SMART" id="SM00631">
    <property type="entry name" value="Zn_pept"/>
    <property type="match status" value="1"/>
</dbReference>
<keyword evidence="9" id="KW-0482">Metalloprotease</keyword>
<keyword evidence="6 11" id="KW-0732">Signal</keyword>
<dbReference type="GO" id="GO:0004181">
    <property type="term" value="F:metallocarboxypeptidase activity"/>
    <property type="evidence" value="ECO:0007669"/>
    <property type="project" value="InterPro"/>
</dbReference>
<dbReference type="OrthoDB" id="3626597at2759"/>
<dbReference type="Proteomes" id="UP000024837">
    <property type="component" value="Unassembled WGS sequence"/>
</dbReference>
<dbReference type="InterPro" id="IPR057247">
    <property type="entry name" value="CARBOXYPEPT_ZN_2"/>
</dbReference>
<accession>W7I2A0</accession>
<feature type="signal peptide" evidence="11">
    <location>
        <begin position="1"/>
        <end position="16"/>
    </location>
</feature>
<feature type="domain" description="Peptidase M14" evidence="12">
    <location>
        <begin position="129"/>
        <end position="435"/>
    </location>
</feature>
<dbReference type="GO" id="GO:0006508">
    <property type="term" value="P:proteolysis"/>
    <property type="evidence" value="ECO:0007669"/>
    <property type="project" value="UniProtKB-KW"/>
</dbReference>
<proteinExistence type="inferred from homology"/>
<evidence type="ECO:0000256" key="5">
    <source>
        <dbReference type="ARBA" id="ARBA00022723"/>
    </source>
</evidence>
<dbReference type="CDD" id="cd03860">
    <property type="entry name" value="M14_CP_A-B_like"/>
    <property type="match status" value="1"/>
</dbReference>
<dbReference type="Gene3D" id="3.40.630.10">
    <property type="entry name" value="Zn peptidases"/>
    <property type="match status" value="1"/>
</dbReference>
<dbReference type="PROSITE" id="PS52035">
    <property type="entry name" value="PEPTIDASE_M14"/>
    <property type="match status" value="1"/>
</dbReference>
<organism evidence="13 14">
    <name type="scientific">Drechslerella stenobrocha 248</name>
    <dbReference type="NCBI Taxonomy" id="1043628"/>
    <lineage>
        <taxon>Eukaryota</taxon>
        <taxon>Fungi</taxon>
        <taxon>Dikarya</taxon>
        <taxon>Ascomycota</taxon>
        <taxon>Pezizomycotina</taxon>
        <taxon>Orbiliomycetes</taxon>
        <taxon>Orbiliales</taxon>
        <taxon>Orbiliaceae</taxon>
        <taxon>Drechslerella</taxon>
    </lineage>
</organism>
<evidence type="ECO:0000256" key="1">
    <source>
        <dbReference type="ARBA" id="ARBA00001947"/>
    </source>
</evidence>
<evidence type="ECO:0000259" key="12">
    <source>
        <dbReference type="PROSITE" id="PS52035"/>
    </source>
</evidence>
<comment type="cofactor">
    <cofactor evidence="1">
        <name>Zn(2+)</name>
        <dbReference type="ChEBI" id="CHEBI:29105"/>
    </cofactor>
</comment>
<evidence type="ECO:0000256" key="11">
    <source>
        <dbReference type="SAM" id="SignalP"/>
    </source>
</evidence>
<evidence type="ECO:0000256" key="6">
    <source>
        <dbReference type="ARBA" id="ARBA00022729"/>
    </source>
</evidence>
<name>W7I2A0_9PEZI</name>
<dbReference type="PANTHER" id="PTHR11705">
    <property type="entry name" value="PROTEASE FAMILY M14 CARBOXYPEPTIDASE A,B"/>
    <property type="match status" value="1"/>
</dbReference>
<sequence>MKLLAVLSLLAPLASAAAVSSNTPITYDGYHVFRIDTHGRGDAIERKLQGLKAVQYNFDTEKHIEIAVAPEDVYKFHKLNLDAALVDMDLGASIRAEGGFFPDADMTVASSLSSLRSDGRIPSIQWFDSYHTFPEHQQWLVDVQGAFSRNSELFEVGKSHEGNPINGIHLWGRNGKGSRPAVYWHGTVHAREWISTMVVEYLTWKLVTGYSGDSTVKSILDKYDFYILPVVNPDGFIYSQKTDRLWRKNRLPGGSGCFGTDMNRNWPYKWEVPGGSSTSPCAETYRGTGPGSTVEIDALVKFSQELAGDKGIKLYVDWHSFSQLILLPYGYDCKARVPNYEQQMSLARGVANAIKGYGSRRSTFTPGETCPALYKAVGGSTDYMQDVANAEISWCIELHPTNSGFGAGGFVLTPDKIKPSAEEIWAGMLYLLPTM</sequence>
<evidence type="ECO:0000256" key="7">
    <source>
        <dbReference type="ARBA" id="ARBA00022801"/>
    </source>
</evidence>
<feature type="active site" description="Proton donor/acceptor" evidence="10">
    <location>
        <position position="397"/>
    </location>
</feature>
<dbReference type="AlphaFoldDB" id="W7I2A0"/>
<feature type="chain" id="PRO_5004893285" description="Peptidase M14 domain-containing protein" evidence="11">
    <location>
        <begin position="17"/>
        <end position="435"/>
    </location>
</feature>
<comment type="similarity">
    <text evidence="2 10">Belongs to the peptidase M14 family.</text>
</comment>
<dbReference type="SUPFAM" id="SSF53187">
    <property type="entry name" value="Zn-dependent exopeptidases"/>
    <property type="match status" value="1"/>
</dbReference>
<reference evidence="13 14" key="1">
    <citation type="submission" date="2013-05" db="EMBL/GenBank/DDBJ databases">
        <title>Drechslerella stenobrocha genome reveals carnivorous origination and mechanical trapping mechanism of predatory fungi.</title>
        <authorList>
            <person name="Liu X."/>
            <person name="Zhang W."/>
            <person name="Liu K."/>
        </authorList>
    </citation>
    <scope>NUCLEOTIDE SEQUENCE [LARGE SCALE GENOMIC DNA]</scope>
    <source>
        <strain evidence="13 14">248</strain>
    </source>
</reference>
<evidence type="ECO:0000256" key="2">
    <source>
        <dbReference type="ARBA" id="ARBA00005988"/>
    </source>
</evidence>
<keyword evidence="3" id="KW-0121">Carboxypeptidase</keyword>
<evidence type="ECO:0000256" key="8">
    <source>
        <dbReference type="ARBA" id="ARBA00022833"/>
    </source>
</evidence>
<dbReference type="Pfam" id="PF00246">
    <property type="entry name" value="Peptidase_M14"/>
    <property type="match status" value="1"/>
</dbReference>
<dbReference type="PROSITE" id="PS00133">
    <property type="entry name" value="CARBOXYPEPT_ZN_2"/>
    <property type="match status" value="1"/>
</dbReference>
<protein>
    <recommendedName>
        <fullName evidence="12">Peptidase M14 domain-containing protein</fullName>
    </recommendedName>
</protein>
<evidence type="ECO:0000256" key="4">
    <source>
        <dbReference type="ARBA" id="ARBA00022670"/>
    </source>
</evidence>
<dbReference type="GO" id="GO:0008270">
    <property type="term" value="F:zinc ion binding"/>
    <property type="evidence" value="ECO:0007669"/>
    <property type="project" value="InterPro"/>
</dbReference>
<dbReference type="EMBL" id="KI966418">
    <property type="protein sequence ID" value="EWC46453.1"/>
    <property type="molecule type" value="Genomic_DNA"/>
</dbReference>